<evidence type="ECO:0000256" key="1">
    <source>
        <dbReference type="SAM" id="MobiDB-lite"/>
    </source>
</evidence>
<gene>
    <name evidence="2" type="ORF">I316_07555</name>
</gene>
<proteinExistence type="predicted"/>
<feature type="compositionally biased region" description="Low complexity" evidence="1">
    <location>
        <begin position="42"/>
        <end position="59"/>
    </location>
</feature>
<feature type="compositionally biased region" description="Basic and acidic residues" evidence="1">
    <location>
        <begin position="354"/>
        <end position="365"/>
    </location>
</feature>
<feature type="compositionally biased region" description="Low complexity" evidence="1">
    <location>
        <begin position="247"/>
        <end position="270"/>
    </location>
</feature>
<reference evidence="3" key="2">
    <citation type="submission" date="2013-12" db="EMBL/GenBank/DDBJ databases">
        <title>Evolution of pathogenesis and genome organization in the Tremellales.</title>
        <authorList>
            <person name="Cuomo C."/>
            <person name="Litvintseva A."/>
            <person name="Heitman J."/>
            <person name="Chen Y."/>
            <person name="Sun S."/>
            <person name="Springer D."/>
            <person name="Dromer F."/>
            <person name="Young S."/>
            <person name="Zeng Q."/>
            <person name="Chapman S."/>
            <person name="Gujja S."/>
            <person name="Saif S."/>
            <person name="Birren B."/>
        </authorList>
    </citation>
    <scope>NUCLEOTIDE SEQUENCE [LARGE SCALE GENOMIC DNA]</scope>
    <source>
        <strain evidence="3">BCC8398</strain>
    </source>
</reference>
<feature type="region of interest" description="Disordered" evidence="1">
    <location>
        <begin position="605"/>
        <end position="626"/>
    </location>
</feature>
<protein>
    <submittedName>
        <fullName evidence="2">Uncharacterized protein</fullName>
    </submittedName>
</protein>
<organism evidence="2 3">
    <name type="scientific">Kwoniella heveanensis BCC8398</name>
    <dbReference type="NCBI Taxonomy" id="1296120"/>
    <lineage>
        <taxon>Eukaryota</taxon>
        <taxon>Fungi</taxon>
        <taxon>Dikarya</taxon>
        <taxon>Basidiomycota</taxon>
        <taxon>Agaricomycotina</taxon>
        <taxon>Tremellomycetes</taxon>
        <taxon>Tremellales</taxon>
        <taxon>Cryptococcaceae</taxon>
        <taxon>Kwoniella</taxon>
    </lineage>
</organism>
<dbReference type="AlphaFoldDB" id="A0A1B9GID1"/>
<feature type="compositionally biased region" description="Polar residues" evidence="1">
    <location>
        <begin position="514"/>
        <end position="530"/>
    </location>
</feature>
<feature type="region of interest" description="Disordered" evidence="1">
    <location>
        <begin position="512"/>
        <end position="533"/>
    </location>
</feature>
<dbReference type="EMBL" id="KV700141">
    <property type="protein sequence ID" value="OCF30832.1"/>
    <property type="molecule type" value="Genomic_DNA"/>
</dbReference>
<accession>A0A1B9GID1</accession>
<feature type="compositionally biased region" description="Polar residues" evidence="1">
    <location>
        <begin position="190"/>
        <end position="199"/>
    </location>
</feature>
<feature type="region of interest" description="Disordered" evidence="1">
    <location>
        <begin position="793"/>
        <end position="831"/>
    </location>
</feature>
<keyword evidence="3" id="KW-1185">Reference proteome</keyword>
<dbReference type="OrthoDB" id="2536714at2759"/>
<feature type="compositionally biased region" description="Polar residues" evidence="1">
    <location>
        <begin position="163"/>
        <end position="175"/>
    </location>
</feature>
<feature type="compositionally biased region" description="Low complexity" evidence="1">
    <location>
        <begin position="334"/>
        <end position="353"/>
    </location>
</feature>
<feature type="region of interest" description="Disordered" evidence="1">
    <location>
        <begin position="401"/>
        <end position="471"/>
    </location>
</feature>
<feature type="compositionally biased region" description="Basic and acidic residues" evidence="1">
    <location>
        <begin position="212"/>
        <end position="226"/>
    </location>
</feature>
<evidence type="ECO:0000313" key="2">
    <source>
        <dbReference type="EMBL" id="OCF30832.1"/>
    </source>
</evidence>
<feature type="compositionally biased region" description="Basic residues" evidence="1">
    <location>
        <begin position="808"/>
        <end position="831"/>
    </location>
</feature>
<name>A0A1B9GID1_9TREE</name>
<sequence>MQSSPLPSTPAASRYPASLSHATSCANTTVPGPARPSTRGYPAPSIDSSIGSPPSASSLPLHEYSSLADLLQQAGYKETRVYTPEAEKIRSRIKKTLDDENEDEINALYGTYGFDRNSGIGGVGDREGLGHGEIRHHITEPGLPMKSSSSILRSLALQDAASSLPKTDTPDQSWWTAWGRTPKSDHTSPDAKSNASYEASTEVGLGLAKGGEGVRKVRSTWDVERSRPRRAGTDSPPQEERPPRPRVPSSPADVITTTSATGYTYTHTPTKQPTRRVEKDIFSSPPPPTAVDEDAYGYCPLPEDYEAQCTEDEAMYAMGVNDYTDIYSLGSNSNTASAAGSFRDTASTASISSERSRTRSETEERAVREIQEFQDEMAMIDEVNQVGQRILRDAVQYDDSLEFDSPDSQTTPLPDIGARDSFRMPSIPVPPVPRGTAPAQNSYLKDEEQAPDTPKPVGRAEQQKKPLKYGDRATRLRIAHSTPALRQTAASSTPPLPEGWLGSIRSALIGRSEPATTSTSPQPLPFTSQPRGPIRISPITPAMPTLVTTSPVICDSISTEAEDLPPVPSPRVLVTSAESSSSTGISTFALKLRPSLAKLREAVLGSAPSTDRSNEDSISPMLSPRLDWGEQGEQFAGWSPAKSKKGKQVLRDSNEGGIDALFGPQAVAAAAVDDKDIDYSKSFFYKPTTPPKCAKSHNSAADCSSNPTCTVTPSTPPSERPGMKKRQSIKSLKAALLLPVAPASAAQPPVPAIPAHLSHLATPRKMKDPLRPPILAIQSPGAWQPRELVLEGEEWDAREGSVGDWGRGRGKGRGSKGSGVRRRKSKKVVRD</sequence>
<feature type="region of interest" description="Disordered" evidence="1">
    <location>
        <begin position="1"/>
        <end position="59"/>
    </location>
</feature>
<feature type="region of interest" description="Disordered" evidence="1">
    <location>
        <begin position="334"/>
        <end position="365"/>
    </location>
</feature>
<dbReference type="Proteomes" id="UP000092666">
    <property type="component" value="Unassembled WGS sequence"/>
</dbReference>
<evidence type="ECO:0000313" key="3">
    <source>
        <dbReference type="Proteomes" id="UP000092666"/>
    </source>
</evidence>
<feature type="compositionally biased region" description="Low complexity" evidence="1">
    <location>
        <begin position="704"/>
        <end position="713"/>
    </location>
</feature>
<feature type="compositionally biased region" description="Basic and acidic residues" evidence="1">
    <location>
        <begin position="461"/>
        <end position="471"/>
    </location>
</feature>
<feature type="compositionally biased region" description="Polar residues" evidence="1">
    <location>
        <begin position="20"/>
        <end position="30"/>
    </location>
</feature>
<feature type="region of interest" description="Disordered" evidence="1">
    <location>
        <begin position="163"/>
        <end position="293"/>
    </location>
</feature>
<reference evidence="2 3" key="1">
    <citation type="submission" date="2013-07" db="EMBL/GenBank/DDBJ databases">
        <title>The Genome Sequence of Cryptococcus heveanensis BCC8398.</title>
        <authorList>
            <consortium name="The Broad Institute Genome Sequencing Platform"/>
            <person name="Cuomo C."/>
            <person name="Litvintseva A."/>
            <person name="Chen Y."/>
            <person name="Heitman J."/>
            <person name="Sun S."/>
            <person name="Springer D."/>
            <person name="Dromer F."/>
            <person name="Young S.K."/>
            <person name="Zeng Q."/>
            <person name="Gargeya S."/>
            <person name="Fitzgerald M."/>
            <person name="Abouelleil A."/>
            <person name="Alvarado L."/>
            <person name="Berlin A.M."/>
            <person name="Chapman S.B."/>
            <person name="Dewar J."/>
            <person name="Goldberg J."/>
            <person name="Griggs A."/>
            <person name="Gujja S."/>
            <person name="Hansen M."/>
            <person name="Howarth C."/>
            <person name="Imamovic A."/>
            <person name="Larimer J."/>
            <person name="McCowan C."/>
            <person name="Murphy C."/>
            <person name="Pearson M."/>
            <person name="Priest M."/>
            <person name="Roberts A."/>
            <person name="Saif S."/>
            <person name="Shea T."/>
            <person name="Sykes S."/>
            <person name="Wortman J."/>
            <person name="Nusbaum C."/>
            <person name="Birren B."/>
        </authorList>
    </citation>
    <scope>NUCLEOTIDE SEQUENCE [LARGE SCALE GENOMIC DNA]</scope>
    <source>
        <strain evidence="2 3">BCC8398</strain>
    </source>
</reference>
<feature type="region of interest" description="Disordered" evidence="1">
    <location>
        <begin position="690"/>
        <end position="726"/>
    </location>
</feature>